<evidence type="ECO:0000313" key="2">
    <source>
        <dbReference type="Proteomes" id="UP000033140"/>
    </source>
</evidence>
<dbReference type="AlphaFoldDB" id="A0A0E9NP60"/>
<name>A0A0E9NP60_SAICN</name>
<evidence type="ECO:0000313" key="1">
    <source>
        <dbReference type="EMBL" id="GAO51588.1"/>
    </source>
</evidence>
<comment type="caution">
    <text evidence="1">The sequence shown here is derived from an EMBL/GenBank/DDBJ whole genome shotgun (WGS) entry which is preliminary data.</text>
</comment>
<accession>A0A0E9NP60</accession>
<dbReference type="Proteomes" id="UP000033140">
    <property type="component" value="Unassembled WGS sequence"/>
</dbReference>
<reference evidence="1 2" key="2">
    <citation type="journal article" date="2014" name="J. Gen. Appl. Microbiol.">
        <title>The early diverging ascomycetous budding yeast Saitoella complicata has three histone deacetylases belonging to the Clr6, Hos2, and Rpd3 lineages.</title>
        <authorList>
            <person name="Nishida H."/>
            <person name="Matsumoto T."/>
            <person name="Kondo S."/>
            <person name="Hamamoto M."/>
            <person name="Yoshikawa H."/>
        </authorList>
    </citation>
    <scope>NUCLEOTIDE SEQUENCE [LARGE SCALE GENOMIC DNA]</scope>
    <source>
        <strain evidence="1 2">NRRL Y-17804</strain>
    </source>
</reference>
<reference evidence="1 2" key="1">
    <citation type="journal article" date="2011" name="J. Gen. Appl. Microbiol.">
        <title>Draft genome sequencing of the enigmatic yeast Saitoella complicata.</title>
        <authorList>
            <person name="Nishida H."/>
            <person name="Hamamoto M."/>
            <person name="Sugiyama J."/>
        </authorList>
    </citation>
    <scope>NUCLEOTIDE SEQUENCE [LARGE SCALE GENOMIC DNA]</scope>
    <source>
        <strain evidence="1 2">NRRL Y-17804</strain>
    </source>
</reference>
<dbReference type="EMBL" id="BACD03000048">
    <property type="protein sequence ID" value="GAO51588.1"/>
    <property type="molecule type" value="Genomic_DNA"/>
</dbReference>
<sequence length="601" mass="62914">MRKPVTHSLVFRHYSLHQHSLDAVIMRYITLFTSVAVSSFTAGTVVAASVLHPAALNVTGPYQFANTSAALVGAGDVGQDMVASSHVAGPDGGFAIASETPVPVVIYEAEAEDFYISVTDVSPVQQATSANTCPAPTFTYGQVVTNPAQTITSATTTHLLASSTCLAGTLTYYIQTSSAVAALPYSELTAATHTLTVTEFIDERVVATGVWEVSPSTVTVVKTVEGTGVFEMGKGKTYTMSESGEVAYCSESTVEITETVKPTKTVTITSWVTISSSVPSQSWAWFESDEVEALCASLVGTATRDVTMTSTSTTFVQNFVTSTYDLFNTTTYPVALNKTAIAFFTSTNVVPAYATVNTSSVYNISVPSTAQTSTTSTLIDVSDVTETPYTTTTEAVPTTSTTVTTSAVTSTSTTFVYLPKRANGVVGAFDAALEENENRVVEMCLAKFGRSTVTLSHAATEVQSVLEKNGTVISTRTSVISAPVLVPTVITTTTLPITEQVTSTSTVTDVIAVPSTVTYIDGTSTLISVTTVSSTMTLTAPAIVVTESTPTVVGTQTQTVTTTTTVVFATCAAPGQPCDLYNPGACCNLICFRQGLNSFCG</sequence>
<keyword evidence="2" id="KW-1185">Reference proteome</keyword>
<organism evidence="1 2">
    <name type="scientific">Saitoella complicata (strain BCRC 22490 / CBS 7301 / JCM 7358 / NBRC 10748 / NRRL Y-17804)</name>
    <dbReference type="NCBI Taxonomy" id="698492"/>
    <lineage>
        <taxon>Eukaryota</taxon>
        <taxon>Fungi</taxon>
        <taxon>Dikarya</taxon>
        <taxon>Ascomycota</taxon>
        <taxon>Taphrinomycotina</taxon>
        <taxon>Taphrinomycotina incertae sedis</taxon>
        <taxon>Saitoella</taxon>
    </lineage>
</organism>
<reference evidence="1 2" key="3">
    <citation type="journal article" date="2015" name="Genome Announc.">
        <title>Draft Genome Sequence of the Archiascomycetous Yeast Saitoella complicata.</title>
        <authorList>
            <person name="Yamauchi K."/>
            <person name="Kondo S."/>
            <person name="Hamamoto M."/>
            <person name="Takahashi Y."/>
            <person name="Ogura Y."/>
            <person name="Hayashi T."/>
            <person name="Nishida H."/>
        </authorList>
    </citation>
    <scope>NUCLEOTIDE SEQUENCE [LARGE SCALE GENOMIC DNA]</scope>
    <source>
        <strain evidence="1 2">NRRL Y-17804</strain>
    </source>
</reference>
<gene>
    <name evidence="1" type="ORF">G7K_5687-t1</name>
</gene>
<proteinExistence type="predicted"/>
<protein>
    <submittedName>
        <fullName evidence="1">Uncharacterized protein</fullName>
    </submittedName>
</protein>